<evidence type="ECO:0000313" key="2">
    <source>
        <dbReference type="EMBL" id="GEU33491.1"/>
    </source>
</evidence>
<gene>
    <name evidence="2" type="ORF">Tci_005469</name>
</gene>
<comment type="caution">
    <text evidence="2">The sequence shown here is derived from an EMBL/GenBank/DDBJ whole genome shotgun (WGS) entry which is preliminary data.</text>
</comment>
<sequence>MGSQKNVISAGLVQRLGLTTTPHPRPYSLGWIQKEMDTLPVSLGTKCSIFSTCTKISIRERWKRYLINRSKGTRNVEFTMACQAPYPTVFEDVCNMPMNQVSEHDSQLIADPTPPKVGMYRNSALENDEIKRHDRQRVKGSFQEGDRHRTEEKPKTEGKKINPIPYKPFRILKKIDKNVCQLKLPADMEMYQAVNVDKLKLFKPPMLDEKSL</sequence>
<evidence type="ECO:0000256" key="1">
    <source>
        <dbReference type="SAM" id="MobiDB-lite"/>
    </source>
</evidence>
<accession>A0A6L2J9A5</accession>
<organism evidence="2">
    <name type="scientific">Tanacetum cinerariifolium</name>
    <name type="common">Dalmatian daisy</name>
    <name type="synonym">Chrysanthemum cinerariifolium</name>
    <dbReference type="NCBI Taxonomy" id="118510"/>
    <lineage>
        <taxon>Eukaryota</taxon>
        <taxon>Viridiplantae</taxon>
        <taxon>Streptophyta</taxon>
        <taxon>Embryophyta</taxon>
        <taxon>Tracheophyta</taxon>
        <taxon>Spermatophyta</taxon>
        <taxon>Magnoliopsida</taxon>
        <taxon>eudicotyledons</taxon>
        <taxon>Gunneridae</taxon>
        <taxon>Pentapetalae</taxon>
        <taxon>asterids</taxon>
        <taxon>campanulids</taxon>
        <taxon>Asterales</taxon>
        <taxon>Asteraceae</taxon>
        <taxon>Asteroideae</taxon>
        <taxon>Anthemideae</taxon>
        <taxon>Anthemidinae</taxon>
        <taxon>Tanacetum</taxon>
    </lineage>
</organism>
<evidence type="ECO:0008006" key="3">
    <source>
        <dbReference type="Google" id="ProtNLM"/>
    </source>
</evidence>
<protein>
    <recommendedName>
        <fullName evidence="3">Reverse transcriptase domain-containing protein</fullName>
    </recommendedName>
</protein>
<proteinExistence type="predicted"/>
<dbReference type="EMBL" id="BKCJ010000470">
    <property type="protein sequence ID" value="GEU33491.1"/>
    <property type="molecule type" value="Genomic_DNA"/>
</dbReference>
<feature type="compositionally biased region" description="Basic and acidic residues" evidence="1">
    <location>
        <begin position="144"/>
        <end position="160"/>
    </location>
</feature>
<reference evidence="2" key="1">
    <citation type="journal article" date="2019" name="Sci. Rep.">
        <title>Draft genome of Tanacetum cinerariifolium, the natural source of mosquito coil.</title>
        <authorList>
            <person name="Yamashiro T."/>
            <person name="Shiraishi A."/>
            <person name="Satake H."/>
            <person name="Nakayama K."/>
        </authorList>
    </citation>
    <scope>NUCLEOTIDE SEQUENCE</scope>
</reference>
<feature type="region of interest" description="Disordered" evidence="1">
    <location>
        <begin position="132"/>
        <end position="162"/>
    </location>
</feature>
<name>A0A6L2J9A5_TANCI</name>
<dbReference type="AlphaFoldDB" id="A0A6L2J9A5"/>